<dbReference type="InterPro" id="IPR011712">
    <property type="entry name" value="Sig_transdc_His_kin_sub3_dim/P"/>
</dbReference>
<evidence type="ECO:0000256" key="7">
    <source>
        <dbReference type="ARBA" id="ARBA00022840"/>
    </source>
</evidence>
<dbReference type="PANTHER" id="PTHR24421:SF10">
    <property type="entry name" value="NITRATE_NITRITE SENSOR PROTEIN NARQ"/>
    <property type="match status" value="1"/>
</dbReference>
<feature type="transmembrane region" description="Helical" evidence="9">
    <location>
        <begin position="146"/>
        <end position="164"/>
    </location>
</feature>
<protein>
    <recommendedName>
        <fullName evidence="2">histidine kinase</fullName>
        <ecNumber evidence="2">2.7.13.3</ecNumber>
    </recommendedName>
</protein>
<dbReference type="SMART" id="SM00387">
    <property type="entry name" value="HATPase_c"/>
    <property type="match status" value="1"/>
</dbReference>
<dbReference type="AlphaFoldDB" id="A0A1E5L2C2"/>
<dbReference type="Gene3D" id="1.20.5.1930">
    <property type="match status" value="1"/>
</dbReference>
<gene>
    <name evidence="11" type="ORF">BHU72_12365</name>
</gene>
<dbReference type="InterPro" id="IPR050482">
    <property type="entry name" value="Sensor_HK_TwoCompSys"/>
</dbReference>
<evidence type="ECO:0000256" key="5">
    <source>
        <dbReference type="ARBA" id="ARBA00022741"/>
    </source>
</evidence>
<evidence type="ECO:0000256" key="3">
    <source>
        <dbReference type="ARBA" id="ARBA00022553"/>
    </source>
</evidence>
<evidence type="ECO:0000313" key="11">
    <source>
        <dbReference type="EMBL" id="OEH84191.1"/>
    </source>
</evidence>
<dbReference type="SUPFAM" id="SSF55874">
    <property type="entry name" value="ATPase domain of HSP90 chaperone/DNA topoisomerase II/histidine kinase"/>
    <property type="match status" value="1"/>
</dbReference>
<keyword evidence="9" id="KW-0812">Transmembrane</keyword>
<dbReference type="Pfam" id="PF02518">
    <property type="entry name" value="HATPase_c"/>
    <property type="match status" value="1"/>
</dbReference>
<dbReference type="InterPro" id="IPR005467">
    <property type="entry name" value="His_kinase_dom"/>
</dbReference>
<evidence type="ECO:0000256" key="8">
    <source>
        <dbReference type="ARBA" id="ARBA00023012"/>
    </source>
</evidence>
<evidence type="ECO:0000256" key="1">
    <source>
        <dbReference type="ARBA" id="ARBA00000085"/>
    </source>
</evidence>
<keyword evidence="6" id="KW-0418">Kinase</keyword>
<evidence type="ECO:0000313" key="12">
    <source>
        <dbReference type="Proteomes" id="UP000095255"/>
    </source>
</evidence>
<keyword evidence="4" id="KW-0808">Transferase</keyword>
<evidence type="ECO:0000256" key="9">
    <source>
        <dbReference type="SAM" id="Phobius"/>
    </source>
</evidence>
<feature type="transmembrane region" description="Helical" evidence="9">
    <location>
        <begin position="226"/>
        <end position="246"/>
    </location>
</feature>
<dbReference type="Proteomes" id="UP000095255">
    <property type="component" value="Unassembled WGS sequence"/>
</dbReference>
<evidence type="ECO:0000256" key="4">
    <source>
        <dbReference type="ARBA" id="ARBA00022679"/>
    </source>
</evidence>
<reference evidence="11 12" key="1">
    <citation type="submission" date="2016-09" db="EMBL/GenBank/DDBJ databases">
        <title>Desulfuribacillus arsenicus sp. nov., an obligately anaerobic, dissimilatory arsenic- and antimonate-reducing bacterium isolated from anoxic sediments.</title>
        <authorList>
            <person name="Abin C.A."/>
            <person name="Hollibaugh J.T."/>
        </authorList>
    </citation>
    <scope>NUCLEOTIDE SEQUENCE [LARGE SCALE GENOMIC DNA]</scope>
    <source>
        <strain evidence="11 12">MLFW-2</strain>
    </source>
</reference>
<keyword evidence="8" id="KW-0902">Two-component regulatory system</keyword>
<keyword evidence="12" id="KW-1185">Reference proteome</keyword>
<dbReference type="EC" id="2.7.13.3" evidence="2"/>
<dbReference type="OrthoDB" id="773385at2"/>
<keyword evidence="7" id="KW-0067">ATP-binding</keyword>
<dbReference type="GO" id="GO:0016020">
    <property type="term" value="C:membrane"/>
    <property type="evidence" value="ECO:0007669"/>
    <property type="project" value="InterPro"/>
</dbReference>
<feature type="transmembrane region" description="Helical" evidence="9">
    <location>
        <begin position="21"/>
        <end position="42"/>
    </location>
</feature>
<sequence length="475" mass="54880">MMGFAITLQAKNFSTIPLAKSLKYLALFGIVHGLVEWGHFFIPMLENHPDAKTLHVMYQFTFKVFITALSYFFLFLFGSTLYVETKKKSIEITPMDSTNSIKIRTVFFIIRYAPYVMFSLWLFFFIITRLFLFTDVNEWRTVSNTWSRYLLCLPGSILAGYALYLQVPDLLKNQLEKTIPLVKRLGVVFYLYAIVAGVVVPETFFFPSNIINVKSFFEVTGIPVQIMRALCGVLMAYYSVQILKIFSHEMHIRVETAERINAIHEERNRFSRDLHDGIIQSVYGVGLYIENVPSQIDKDPEKAKEHIHVAIDRLNGVIKKIRQYINDLREHPEYNQSHLLSSILEMIHDFKEYSNIMLQFQYDKELEYTNISVEKQKEFQLVIFELLTNVIKHANATQVSLEIQISNNTLCLRIEDNGIGYSLSELQDQMNINGHKQGLKNVKERVALLRGSIDIDAKINEGTKITIIIPIGDVS</sequence>
<keyword evidence="5" id="KW-0547">Nucleotide-binding</keyword>
<evidence type="ECO:0000259" key="10">
    <source>
        <dbReference type="PROSITE" id="PS50109"/>
    </source>
</evidence>
<dbReference type="Gene3D" id="3.30.565.10">
    <property type="entry name" value="Histidine kinase-like ATPase, C-terminal domain"/>
    <property type="match status" value="1"/>
</dbReference>
<dbReference type="GO" id="GO:0005524">
    <property type="term" value="F:ATP binding"/>
    <property type="evidence" value="ECO:0007669"/>
    <property type="project" value="UniProtKB-KW"/>
</dbReference>
<dbReference type="EMBL" id="MJAT01000040">
    <property type="protein sequence ID" value="OEH84191.1"/>
    <property type="molecule type" value="Genomic_DNA"/>
</dbReference>
<dbReference type="InterPro" id="IPR036890">
    <property type="entry name" value="HATPase_C_sf"/>
</dbReference>
<comment type="caution">
    <text evidence="11">The sequence shown here is derived from an EMBL/GenBank/DDBJ whole genome shotgun (WGS) entry which is preliminary data.</text>
</comment>
<dbReference type="STRING" id="1390249.BHU72_12365"/>
<feature type="transmembrane region" description="Helical" evidence="9">
    <location>
        <begin position="62"/>
        <end position="83"/>
    </location>
</feature>
<dbReference type="CDD" id="cd16917">
    <property type="entry name" value="HATPase_UhpB-NarQ-NarX-like"/>
    <property type="match status" value="1"/>
</dbReference>
<evidence type="ECO:0000256" key="2">
    <source>
        <dbReference type="ARBA" id="ARBA00012438"/>
    </source>
</evidence>
<dbReference type="PANTHER" id="PTHR24421">
    <property type="entry name" value="NITRATE/NITRITE SENSOR PROTEIN NARX-RELATED"/>
    <property type="match status" value="1"/>
</dbReference>
<feature type="transmembrane region" description="Helical" evidence="9">
    <location>
        <begin position="112"/>
        <end position="134"/>
    </location>
</feature>
<comment type="catalytic activity">
    <reaction evidence="1">
        <text>ATP + protein L-histidine = ADP + protein N-phospho-L-histidine.</text>
        <dbReference type="EC" id="2.7.13.3"/>
    </reaction>
</comment>
<keyword evidence="9" id="KW-0472">Membrane</keyword>
<dbReference type="GO" id="GO:0046983">
    <property type="term" value="F:protein dimerization activity"/>
    <property type="evidence" value="ECO:0007669"/>
    <property type="project" value="InterPro"/>
</dbReference>
<dbReference type="Pfam" id="PF07730">
    <property type="entry name" value="HisKA_3"/>
    <property type="match status" value="1"/>
</dbReference>
<feature type="domain" description="Histidine kinase" evidence="10">
    <location>
        <begin position="273"/>
        <end position="473"/>
    </location>
</feature>
<organism evidence="11 12">
    <name type="scientific">Desulfuribacillus stibiiarsenatis</name>
    <dbReference type="NCBI Taxonomy" id="1390249"/>
    <lineage>
        <taxon>Bacteria</taxon>
        <taxon>Bacillati</taxon>
        <taxon>Bacillota</taxon>
        <taxon>Desulfuribacillia</taxon>
        <taxon>Desulfuribacillales</taxon>
        <taxon>Desulfuribacillaceae</taxon>
        <taxon>Desulfuribacillus</taxon>
    </lineage>
</organism>
<keyword evidence="3" id="KW-0597">Phosphoprotein</keyword>
<accession>A0A1E5L2C2</accession>
<dbReference type="RefSeq" id="WP_069703428.1">
    <property type="nucleotide sequence ID" value="NZ_MJAT01000040.1"/>
</dbReference>
<evidence type="ECO:0000256" key="6">
    <source>
        <dbReference type="ARBA" id="ARBA00022777"/>
    </source>
</evidence>
<feature type="transmembrane region" description="Helical" evidence="9">
    <location>
        <begin position="185"/>
        <end position="206"/>
    </location>
</feature>
<dbReference type="GO" id="GO:0000155">
    <property type="term" value="F:phosphorelay sensor kinase activity"/>
    <property type="evidence" value="ECO:0007669"/>
    <property type="project" value="InterPro"/>
</dbReference>
<keyword evidence="9" id="KW-1133">Transmembrane helix</keyword>
<proteinExistence type="predicted"/>
<name>A0A1E5L2C2_9FIRM</name>
<dbReference type="InterPro" id="IPR003594">
    <property type="entry name" value="HATPase_dom"/>
</dbReference>
<dbReference type="PROSITE" id="PS50109">
    <property type="entry name" value="HIS_KIN"/>
    <property type="match status" value="1"/>
</dbReference>